<comment type="caution">
    <text evidence="2">The sequence shown here is derived from an EMBL/GenBank/DDBJ whole genome shotgun (WGS) entry which is preliminary data.</text>
</comment>
<evidence type="ECO:0000313" key="2">
    <source>
        <dbReference type="EMBL" id="MCI22561.1"/>
    </source>
</evidence>
<dbReference type="Proteomes" id="UP000265520">
    <property type="component" value="Unassembled WGS sequence"/>
</dbReference>
<organism evidence="2 3">
    <name type="scientific">Trifolium medium</name>
    <dbReference type="NCBI Taxonomy" id="97028"/>
    <lineage>
        <taxon>Eukaryota</taxon>
        <taxon>Viridiplantae</taxon>
        <taxon>Streptophyta</taxon>
        <taxon>Embryophyta</taxon>
        <taxon>Tracheophyta</taxon>
        <taxon>Spermatophyta</taxon>
        <taxon>Magnoliopsida</taxon>
        <taxon>eudicotyledons</taxon>
        <taxon>Gunneridae</taxon>
        <taxon>Pentapetalae</taxon>
        <taxon>rosids</taxon>
        <taxon>fabids</taxon>
        <taxon>Fabales</taxon>
        <taxon>Fabaceae</taxon>
        <taxon>Papilionoideae</taxon>
        <taxon>50 kb inversion clade</taxon>
        <taxon>NPAAA clade</taxon>
        <taxon>Hologalegina</taxon>
        <taxon>IRL clade</taxon>
        <taxon>Trifolieae</taxon>
        <taxon>Trifolium</taxon>
    </lineage>
</organism>
<dbReference type="Pfam" id="PF03446">
    <property type="entry name" value="NAD_binding_2"/>
    <property type="match status" value="1"/>
</dbReference>
<proteinExistence type="predicted"/>
<accession>A0A392QDZ3</accession>
<dbReference type="Gene3D" id="3.40.50.720">
    <property type="entry name" value="NAD(P)-binding Rossmann-like Domain"/>
    <property type="match status" value="1"/>
</dbReference>
<feature type="non-terminal residue" evidence="2">
    <location>
        <position position="1"/>
    </location>
</feature>
<dbReference type="InterPro" id="IPR006115">
    <property type="entry name" value="6PGDH_NADP-bd"/>
</dbReference>
<evidence type="ECO:0000259" key="1">
    <source>
        <dbReference type="Pfam" id="PF03446"/>
    </source>
</evidence>
<protein>
    <submittedName>
        <fullName evidence="2">6-phosphogluconate dehydrogenase family protein</fullName>
    </submittedName>
</protein>
<evidence type="ECO:0000313" key="3">
    <source>
        <dbReference type="Proteomes" id="UP000265520"/>
    </source>
</evidence>
<keyword evidence="3" id="KW-1185">Reference proteome</keyword>
<feature type="domain" description="6-phosphogluconate dehydrogenase NADP-binding" evidence="1">
    <location>
        <begin position="27"/>
        <end position="54"/>
    </location>
</feature>
<dbReference type="GO" id="GO:0016616">
    <property type="term" value="F:oxidoreductase activity, acting on the CH-OH group of donors, NAD or NADP as acceptor"/>
    <property type="evidence" value="ECO:0007669"/>
    <property type="project" value="UniProtKB-ARBA"/>
</dbReference>
<dbReference type="EMBL" id="LXQA010131166">
    <property type="protein sequence ID" value="MCI22561.1"/>
    <property type="molecule type" value="Genomic_DNA"/>
</dbReference>
<sequence>NLPRRTSEPSIAIKVIVAACSKSTINRCPVTGRDGGAENGTLAIFVGGDESIVKITRLGSRLLLFRSFHKVRFNFIA</sequence>
<dbReference type="GO" id="GO:0050661">
    <property type="term" value="F:NADP binding"/>
    <property type="evidence" value="ECO:0007669"/>
    <property type="project" value="InterPro"/>
</dbReference>
<name>A0A392QDZ3_9FABA</name>
<reference evidence="2 3" key="1">
    <citation type="journal article" date="2018" name="Front. Plant Sci.">
        <title>Red Clover (Trifolium pratense) and Zigzag Clover (T. medium) - A Picture of Genomic Similarities and Differences.</title>
        <authorList>
            <person name="Dluhosova J."/>
            <person name="Istvanek J."/>
            <person name="Nedelnik J."/>
            <person name="Repkova J."/>
        </authorList>
    </citation>
    <scope>NUCLEOTIDE SEQUENCE [LARGE SCALE GENOMIC DNA]</scope>
    <source>
        <strain evidence="3">cv. 10/8</strain>
        <tissue evidence="2">Leaf</tissue>
    </source>
</reference>
<dbReference type="AlphaFoldDB" id="A0A392QDZ3"/>